<dbReference type="AlphaFoldDB" id="A0A5B7EHW8"/>
<proteinExistence type="predicted"/>
<comment type="caution">
    <text evidence="1">The sequence shown here is derived from an EMBL/GenBank/DDBJ whole genome shotgun (WGS) entry which is preliminary data.</text>
</comment>
<reference evidence="1 2" key="1">
    <citation type="submission" date="2019-05" db="EMBL/GenBank/DDBJ databases">
        <title>Another draft genome of Portunus trituberculatus and its Hox gene families provides insights of decapod evolution.</title>
        <authorList>
            <person name="Jeong J.-H."/>
            <person name="Song I."/>
            <person name="Kim S."/>
            <person name="Choi T."/>
            <person name="Kim D."/>
            <person name="Ryu S."/>
            <person name="Kim W."/>
        </authorList>
    </citation>
    <scope>NUCLEOTIDE SEQUENCE [LARGE SCALE GENOMIC DNA]</scope>
    <source>
        <tissue evidence="1">Muscle</tissue>
    </source>
</reference>
<dbReference type="GO" id="GO:0004190">
    <property type="term" value="F:aspartic-type endopeptidase activity"/>
    <property type="evidence" value="ECO:0007669"/>
    <property type="project" value="InterPro"/>
</dbReference>
<evidence type="ECO:0000313" key="1">
    <source>
        <dbReference type="EMBL" id="MPC32124.1"/>
    </source>
</evidence>
<sequence length="223" mass="24034">MFQAEVYWQQPGESLPQLVQSVESLVQHVYPVTPEEMVMVLSYDAFVDPLANQQGASLSVNCHCATVPVMRVSGAVDGLSCPLVVDTGVTKTYVREKVVATQHLPVSDQQLCGVTGHCTVCSPMMSKTAVDVEDKGLELHCQIVKEGEGANITSSCGHKAMVNNGLCGVDRARAHLEAAELLGGPIHHSAMTPICHVQVGTGKQHRIIHVDHLWVAVEEDHLV</sequence>
<keyword evidence="2" id="KW-1185">Reference proteome</keyword>
<dbReference type="PROSITE" id="PS00141">
    <property type="entry name" value="ASP_PROTEASE"/>
    <property type="match status" value="1"/>
</dbReference>
<accession>A0A5B7EHW8</accession>
<dbReference type="GO" id="GO:0006508">
    <property type="term" value="P:proteolysis"/>
    <property type="evidence" value="ECO:0007669"/>
    <property type="project" value="InterPro"/>
</dbReference>
<protein>
    <submittedName>
        <fullName evidence="1">Uncharacterized protein</fullName>
    </submittedName>
</protein>
<dbReference type="EMBL" id="VSRR010002569">
    <property type="protein sequence ID" value="MPC32124.1"/>
    <property type="molecule type" value="Genomic_DNA"/>
</dbReference>
<organism evidence="1 2">
    <name type="scientific">Portunus trituberculatus</name>
    <name type="common">Swimming crab</name>
    <name type="synonym">Neptunus trituberculatus</name>
    <dbReference type="NCBI Taxonomy" id="210409"/>
    <lineage>
        <taxon>Eukaryota</taxon>
        <taxon>Metazoa</taxon>
        <taxon>Ecdysozoa</taxon>
        <taxon>Arthropoda</taxon>
        <taxon>Crustacea</taxon>
        <taxon>Multicrustacea</taxon>
        <taxon>Malacostraca</taxon>
        <taxon>Eumalacostraca</taxon>
        <taxon>Eucarida</taxon>
        <taxon>Decapoda</taxon>
        <taxon>Pleocyemata</taxon>
        <taxon>Brachyura</taxon>
        <taxon>Eubrachyura</taxon>
        <taxon>Portunoidea</taxon>
        <taxon>Portunidae</taxon>
        <taxon>Portuninae</taxon>
        <taxon>Portunus</taxon>
    </lineage>
</organism>
<name>A0A5B7EHW8_PORTR</name>
<evidence type="ECO:0000313" key="2">
    <source>
        <dbReference type="Proteomes" id="UP000324222"/>
    </source>
</evidence>
<dbReference type="Proteomes" id="UP000324222">
    <property type="component" value="Unassembled WGS sequence"/>
</dbReference>
<gene>
    <name evidence="1" type="ORF">E2C01_025432</name>
</gene>
<dbReference type="InterPro" id="IPR001969">
    <property type="entry name" value="Aspartic_peptidase_AS"/>
</dbReference>